<dbReference type="InterPro" id="IPR051531">
    <property type="entry name" value="N-acetyltransferase"/>
</dbReference>
<reference evidence="3" key="1">
    <citation type="journal article" date="2019" name="Int. J. Syst. Evol. Microbiol.">
        <title>The Global Catalogue of Microorganisms (GCM) 10K type strain sequencing project: providing services to taxonomists for standard genome sequencing and annotation.</title>
        <authorList>
            <consortium name="The Broad Institute Genomics Platform"/>
            <consortium name="The Broad Institute Genome Sequencing Center for Infectious Disease"/>
            <person name="Wu L."/>
            <person name="Ma J."/>
        </authorList>
    </citation>
    <scope>NUCLEOTIDE SEQUENCE [LARGE SCALE GENOMIC DNA]</scope>
    <source>
        <strain evidence="3">JCM 11650</strain>
    </source>
</reference>
<dbReference type="InterPro" id="IPR016181">
    <property type="entry name" value="Acyl_CoA_acyltransferase"/>
</dbReference>
<evidence type="ECO:0000259" key="1">
    <source>
        <dbReference type="PROSITE" id="PS51186"/>
    </source>
</evidence>
<keyword evidence="2" id="KW-0012">Acyltransferase</keyword>
<proteinExistence type="predicted"/>
<dbReference type="EC" id="2.3.-.-" evidence="2"/>
<dbReference type="Pfam" id="PF13302">
    <property type="entry name" value="Acetyltransf_3"/>
    <property type="match status" value="1"/>
</dbReference>
<sequence length="178" mass="19321">MTSPSPRLTLDAPVPGDLEDLHRIYSDPRTWTHLPSGRFAGPATTRAALARWIEDWERECLGAWVVREDGTVVGHGGCAVRGGAFWNLGYRFAPEAQGRGLATQVARAAVDAAQERRPELPVVAYLLEHNAASAAVARKVGLTLRHRAPDAGNPDPTAIRLVMADRELSEQELAATLR</sequence>
<gene>
    <name evidence="2" type="ORF">ACFSDA_05775</name>
</gene>
<evidence type="ECO:0000313" key="3">
    <source>
        <dbReference type="Proteomes" id="UP001597280"/>
    </source>
</evidence>
<keyword evidence="3" id="KW-1185">Reference proteome</keyword>
<evidence type="ECO:0000313" key="2">
    <source>
        <dbReference type="EMBL" id="MFD1834584.1"/>
    </source>
</evidence>
<dbReference type="Gene3D" id="3.40.630.30">
    <property type="match status" value="1"/>
</dbReference>
<dbReference type="CDD" id="cd04301">
    <property type="entry name" value="NAT_SF"/>
    <property type="match status" value="1"/>
</dbReference>
<organism evidence="2 3">
    <name type="scientific">Brachybacterium rhamnosum</name>
    <dbReference type="NCBI Taxonomy" id="173361"/>
    <lineage>
        <taxon>Bacteria</taxon>
        <taxon>Bacillati</taxon>
        <taxon>Actinomycetota</taxon>
        <taxon>Actinomycetes</taxon>
        <taxon>Micrococcales</taxon>
        <taxon>Dermabacteraceae</taxon>
        <taxon>Brachybacterium</taxon>
    </lineage>
</organism>
<dbReference type="GO" id="GO:0016746">
    <property type="term" value="F:acyltransferase activity"/>
    <property type="evidence" value="ECO:0007669"/>
    <property type="project" value="UniProtKB-KW"/>
</dbReference>
<dbReference type="EMBL" id="JBHUFL010000002">
    <property type="protein sequence ID" value="MFD1834584.1"/>
    <property type="molecule type" value="Genomic_DNA"/>
</dbReference>
<dbReference type="SUPFAM" id="SSF55729">
    <property type="entry name" value="Acyl-CoA N-acyltransferases (Nat)"/>
    <property type="match status" value="1"/>
</dbReference>
<name>A0ABW4PUW3_9MICO</name>
<dbReference type="RefSeq" id="WP_343903854.1">
    <property type="nucleotide sequence ID" value="NZ_BAAAIS010000002.1"/>
</dbReference>
<dbReference type="PANTHER" id="PTHR43792">
    <property type="entry name" value="GNAT FAMILY, PUTATIVE (AFU_ORTHOLOGUE AFUA_3G00765)-RELATED-RELATED"/>
    <property type="match status" value="1"/>
</dbReference>
<keyword evidence="2" id="KW-0808">Transferase</keyword>
<dbReference type="PANTHER" id="PTHR43792:SF1">
    <property type="entry name" value="N-ACETYLTRANSFERASE DOMAIN-CONTAINING PROTEIN"/>
    <property type="match status" value="1"/>
</dbReference>
<accession>A0ABW4PUW3</accession>
<protein>
    <submittedName>
        <fullName evidence="2">GNAT family N-acetyltransferase</fullName>
        <ecNumber evidence="2">2.3.-.-</ecNumber>
    </submittedName>
</protein>
<dbReference type="InterPro" id="IPR000182">
    <property type="entry name" value="GNAT_dom"/>
</dbReference>
<feature type="domain" description="N-acetyltransferase" evidence="1">
    <location>
        <begin position="8"/>
        <end position="166"/>
    </location>
</feature>
<comment type="caution">
    <text evidence="2">The sequence shown here is derived from an EMBL/GenBank/DDBJ whole genome shotgun (WGS) entry which is preliminary data.</text>
</comment>
<dbReference type="Proteomes" id="UP001597280">
    <property type="component" value="Unassembled WGS sequence"/>
</dbReference>
<dbReference type="PROSITE" id="PS51186">
    <property type="entry name" value="GNAT"/>
    <property type="match status" value="1"/>
</dbReference>